<name>A0A6N7ELJ3_9MICO</name>
<dbReference type="EMBL" id="WHPC01000024">
    <property type="protein sequence ID" value="MPV37006.1"/>
    <property type="molecule type" value="Genomic_DNA"/>
</dbReference>
<evidence type="ECO:0000259" key="1">
    <source>
        <dbReference type="Pfam" id="PF12867"/>
    </source>
</evidence>
<dbReference type="AlphaFoldDB" id="A0A6N7ELJ3"/>
<dbReference type="RefSeq" id="WP_152193710.1">
    <property type="nucleotide sequence ID" value="NZ_VUKD01000001.1"/>
</dbReference>
<dbReference type="Proteomes" id="UP000437709">
    <property type="component" value="Unassembled WGS sequence"/>
</dbReference>
<feature type="domain" description="DinB-like" evidence="1">
    <location>
        <begin position="53"/>
        <end position="168"/>
    </location>
</feature>
<dbReference type="InterPro" id="IPR034660">
    <property type="entry name" value="DinB/YfiT-like"/>
</dbReference>
<gene>
    <name evidence="2" type="ORF">GB881_08070</name>
</gene>
<keyword evidence="3" id="KW-1185">Reference proteome</keyword>
<reference evidence="2 3" key="1">
    <citation type="submission" date="2019-10" db="EMBL/GenBank/DDBJ databases">
        <title>Georgenia wutianyii sp. nov. and Georgenia yuyongxinii sp. nov. isolated from plateau pika (Ochotona curzoniae) in the Qinghai-Tibet plateau of China.</title>
        <authorList>
            <person name="Tian Z."/>
        </authorList>
    </citation>
    <scope>NUCLEOTIDE SEQUENCE [LARGE SCALE GENOMIC DNA]</scope>
    <source>
        <strain evidence="2 3">JCM 19765</strain>
    </source>
</reference>
<dbReference type="InterPro" id="IPR024775">
    <property type="entry name" value="DinB-like"/>
</dbReference>
<dbReference type="Gene3D" id="1.20.120.450">
    <property type="entry name" value="dinb family like domain"/>
    <property type="match status" value="1"/>
</dbReference>
<dbReference type="SUPFAM" id="SSF109854">
    <property type="entry name" value="DinB/YfiT-like putative metalloenzymes"/>
    <property type="match status" value="1"/>
</dbReference>
<organism evidence="2 3">
    <name type="scientific">Georgenia subflava</name>
    <dbReference type="NCBI Taxonomy" id="1622177"/>
    <lineage>
        <taxon>Bacteria</taxon>
        <taxon>Bacillati</taxon>
        <taxon>Actinomycetota</taxon>
        <taxon>Actinomycetes</taxon>
        <taxon>Micrococcales</taxon>
        <taxon>Bogoriellaceae</taxon>
        <taxon>Georgenia</taxon>
    </lineage>
</organism>
<sequence>MAIEPDTKDWTWVLQRRCDECGAEVAAQTPASVAETLQDAVGRWQAVLARPDVTERPDESTWSPLEYGAHVTDVFAVMGGRLALMLEQDEPTFPDWDQDAAAAAGRYGEQDPAAVSQKLADAGRRVAQEFAAVPPHEWERPGLRSNGSHFTVRTLSQYLLHDVLHHLHDVRG</sequence>
<accession>A0A6N7ELJ3</accession>
<dbReference type="OrthoDB" id="3376896at2"/>
<dbReference type="Pfam" id="PF12867">
    <property type="entry name" value="DinB_2"/>
    <property type="match status" value="1"/>
</dbReference>
<evidence type="ECO:0000313" key="2">
    <source>
        <dbReference type="EMBL" id="MPV37006.1"/>
    </source>
</evidence>
<protein>
    <submittedName>
        <fullName evidence="2">DinB family protein</fullName>
    </submittedName>
</protein>
<comment type="caution">
    <text evidence="2">The sequence shown here is derived from an EMBL/GenBank/DDBJ whole genome shotgun (WGS) entry which is preliminary data.</text>
</comment>
<evidence type="ECO:0000313" key="3">
    <source>
        <dbReference type="Proteomes" id="UP000437709"/>
    </source>
</evidence>
<proteinExistence type="predicted"/>